<dbReference type="AlphaFoldDB" id="A0A9P7B2Z3"/>
<evidence type="ECO:0000256" key="6">
    <source>
        <dbReference type="SAM" id="MobiDB-lite"/>
    </source>
</evidence>
<feature type="region of interest" description="Disordered" evidence="6">
    <location>
        <begin position="63"/>
        <end position="85"/>
    </location>
</feature>
<keyword evidence="9" id="KW-1185">Reference proteome</keyword>
<protein>
    <submittedName>
        <fullName evidence="8">Uncharacterized protein</fullName>
    </submittedName>
</protein>
<reference evidence="8 9" key="1">
    <citation type="submission" date="2020-11" db="EMBL/GenBank/DDBJ databases">
        <title>Kefir isolates.</title>
        <authorList>
            <person name="Marcisauskas S."/>
            <person name="Kim Y."/>
            <person name="Blasche S."/>
        </authorList>
    </citation>
    <scope>NUCLEOTIDE SEQUENCE [LARGE SCALE GENOMIC DNA]</scope>
    <source>
        <strain evidence="8 9">KR</strain>
    </source>
</reference>
<dbReference type="GO" id="GO:0016020">
    <property type="term" value="C:membrane"/>
    <property type="evidence" value="ECO:0007669"/>
    <property type="project" value="UniProtKB-SubCell"/>
</dbReference>
<evidence type="ECO:0000256" key="2">
    <source>
        <dbReference type="ARBA" id="ARBA00022448"/>
    </source>
</evidence>
<organism evidence="8 9">
    <name type="scientific">Rhodotorula mucilaginosa</name>
    <name type="common">Yeast</name>
    <name type="synonym">Rhodotorula rubra</name>
    <dbReference type="NCBI Taxonomy" id="5537"/>
    <lineage>
        <taxon>Eukaryota</taxon>
        <taxon>Fungi</taxon>
        <taxon>Dikarya</taxon>
        <taxon>Basidiomycota</taxon>
        <taxon>Pucciniomycotina</taxon>
        <taxon>Microbotryomycetes</taxon>
        <taxon>Sporidiobolales</taxon>
        <taxon>Sporidiobolaceae</taxon>
        <taxon>Rhodotorula</taxon>
    </lineage>
</organism>
<comment type="caution">
    <text evidence="8">The sequence shown here is derived from an EMBL/GenBank/DDBJ whole genome shotgun (WGS) entry which is preliminary data.</text>
</comment>
<feature type="transmembrane region" description="Helical" evidence="7">
    <location>
        <begin position="491"/>
        <end position="519"/>
    </location>
</feature>
<accession>A0A9P7B2Z3</accession>
<feature type="transmembrane region" description="Helical" evidence="7">
    <location>
        <begin position="288"/>
        <end position="311"/>
    </location>
</feature>
<dbReference type="Pfam" id="PF13520">
    <property type="entry name" value="AA_permease_2"/>
    <property type="match status" value="1"/>
</dbReference>
<feature type="compositionally biased region" description="Low complexity" evidence="6">
    <location>
        <begin position="63"/>
        <end position="84"/>
    </location>
</feature>
<name>A0A9P7B2Z3_RHOMI</name>
<sequence>MQSTADEQERSLLAGLTALQPAIRPSIGSVGHARMLWLASARPARLLSIRNFSRFFSSIITHSHGSRSSMSDSLSKTMSSTPSMGKEDDRFAAAGNHAKPADFRSKVLAVGGVSGTYEELTGHKQELKVSMSVWALLGLAYANMAPTTAINGSLYTALVSGGPIAVLWGWFIVAIISLAIAASLAELCSAWPHSAGQAMWAYNLAPPKWAPFLSFWTAWLNIAGGWALMAAGAYIFSSGTLALVAAFHPSYVEQRWHLVLVYIAMLLTCFVMNIFLVRILDRMTATFALINISTVVATIIALAACAPVHATPSAVFTGFINETGWSSSGFAFLLGLLQVWLRSFRTRVKSTSLTPIILRHVQSSFTIIGYDAATHLCEEAHDAGRLAPIAVVGGVSIVGIVGFVYIIALLFSVSDVDSVLAAPVPVIKIFTDSFGLNGAAAAFAFNLLILFLACVGIICASSRAVWSMSRDRGFPLAKVFRRVNPQLKVPVYAVALQTIVPIILGIIYLGSEIIFYSFFQVHSTARLSSGDALLTLARVQLTTIGYLASYFIPIALGLFRGRDLLPPAYWRLPDSVAKFCNVVSLLYIVFICVLFCLPNYYPVTASNMNYTSAIAAVAVLLGTIAWYAEVRRHYKGPASTVAHVDDDIAA</sequence>
<dbReference type="EMBL" id="PUHQ01000093">
    <property type="protein sequence ID" value="KAG0656689.1"/>
    <property type="molecule type" value="Genomic_DNA"/>
</dbReference>
<proteinExistence type="predicted"/>
<evidence type="ECO:0000313" key="8">
    <source>
        <dbReference type="EMBL" id="KAG0656689.1"/>
    </source>
</evidence>
<keyword evidence="3 7" id="KW-0812">Transmembrane</keyword>
<feature type="transmembrane region" description="Helical" evidence="7">
    <location>
        <begin position="607"/>
        <end position="628"/>
    </location>
</feature>
<dbReference type="PROSITE" id="PS00218">
    <property type="entry name" value="AMINO_ACID_PERMEASE_1"/>
    <property type="match status" value="1"/>
</dbReference>
<comment type="subcellular location">
    <subcellularLocation>
        <location evidence="1">Membrane</location>
        <topology evidence="1">Multi-pass membrane protein</topology>
    </subcellularLocation>
</comment>
<keyword evidence="2" id="KW-0813">Transport</keyword>
<feature type="transmembrane region" description="Helical" evidence="7">
    <location>
        <begin position="434"/>
        <end position="460"/>
    </location>
</feature>
<feature type="transmembrane region" description="Helical" evidence="7">
    <location>
        <begin position="133"/>
        <end position="155"/>
    </location>
</feature>
<feature type="transmembrane region" description="Helical" evidence="7">
    <location>
        <begin position="323"/>
        <end position="341"/>
    </location>
</feature>
<dbReference type="InterPro" id="IPR004840">
    <property type="entry name" value="Amino_acid_permease_CS"/>
</dbReference>
<evidence type="ECO:0000313" key="9">
    <source>
        <dbReference type="Proteomes" id="UP000777482"/>
    </source>
</evidence>
<dbReference type="PANTHER" id="PTHR45649">
    <property type="entry name" value="AMINO-ACID PERMEASE BAT1"/>
    <property type="match status" value="1"/>
</dbReference>
<dbReference type="GO" id="GO:0022857">
    <property type="term" value="F:transmembrane transporter activity"/>
    <property type="evidence" value="ECO:0007669"/>
    <property type="project" value="InterPro"/>
</dbReference>
<gene>
    <name evidence="8" type="ORF">C6P46_006991</name>
</gene>
<feature type="transmembrane region" description="Helical" evidence="7">
    <location>
        <begin position="389"/>
        <end position="414"/>
    </location>
</feature>
<keyword evidence="4 7" id="KW-1133">Transmembrane helix</keyword>
<evidence type="ECO:0000256" key="1">
    <source>
        <dbReference type="ARBA" id="ARBA00004141"/>
    </source>
</evidence>
<evidence type="ECO:0000256" key="4">
    <source>
        <dbReference type="ARBA" id="ARBA00022989"/>
    </source>
</evidence>
<dbReference type="OrthoDB" id="3900342at2759"/>
<feature type="transmembrane region" description="Helical" evidence="7">
    <location>
        <begin position="256"/>
        <end position="276"/>
    </location>
</feature>
<evidence type="ECO:0000256" key="7">
    <source>
        <dbReference type="SAM" id="Phobius"/>
    </source>
</evidence>
<evidence type="ECO:0000256" key="3">
    <source>
        <dbReference type="ARBA" id="ARBA00022692"/>
    </source>
</evidence>
<dbReference type="InterPro" id="IPR002293">
    <property type="entry name" value="AA/rel_permease1"/>
</dbReference>
<feature type="transmembrane region" description="Helical" evidence="7">
    <location>
        <begin position="579"/>
        <end position="601"/>
    </location>
</feature>
<dbReference type="Gene3D" id="1.20.1740.10">
    <property type="entry name" value="Amino acid/polyamine transporter I"/>
    <property type="match status" value="1"/>
</dbReference>
<evidence type="ECO:0000256" key="5">
    <source>
        <dbReference type="ARBA" id="ARBA00023136"/>
    </source>
</evidence>
<dbReference type="GO" id="GO:0006865">
    <property type="term" value="P:amino acid transport"/>
    <property type="evidence" value="ECO:0007669"/>
    <property type="project" value="InterPro"/>
</dbReference>
<dbReference type="PANTHER" id="PTHR45649:SF14">
    <property type="entry name" value="GABA PERMEASE"/>
    <property type="match status" value="1"/>
</dbReference>
<dbReference type="Proteomes" id="UP000777482">
    <property type="component" value="Unassembled WGS sequence"/>
</dbReference>
<feature type="transmembrane region" description="Helical" evidence="7">
    <location>
        <begin position="539"/>
        <end position="559"/>
    </location>
</feature>
<keyword evidence="5 7" id="KW-0472">Membrane</keyword>
<feature type="transmembrane region" description="Helical" evidence="7">
    <location>
        <begin position="167"/>
        <end position="191"/>
    </location>
</feature>